<feature type="region of interest" description="Disordered" evidence="1">
    <location>
        <begin position="114"/>
        <end position="133"/>
    </location>
</feature>
<dbReference type="Pfam" id="PF26355">
    <property type="entry name" value="HTH_VMAP-M9"/>
    <property type="match status" value="1"/>
</dbReference>
<evidence type="ECO:0000313" key="4">
    <source>
        <dbReference type="Proteomes" id="UP000738376"/>
    </source>
</evidence>
<dbReference type="InterPro" id="IPR058651">
    <property type="entry name" value="HTH_VMAP-M9"/>
</dbReference>
<feature type="domain" description="vWA-MoxR associated protein N-terminal HTH" evidence="2">
    <location>
        <begin position="1"/>
        <end position="84"/>
    </location>
</feature>
<evidence type="ECO:0000256" key="1">
    <source>
        <dbReference type="SAM" id="MobiDB-lite"/>
    </source>
</evidence>
<dbReference type="EMBL" id="JAAVJL010000001">
    <property type="protein sequence ID" value="NMF57177.1"/>
    <property type="molecule type" value="Genomic_DNA"/>
</dbReference>
<evidence type="ECO:0000313" key="3">
    <source>
        <dbReference type="EMBL" id="NMF57177.1"/>
    </source>
</evidence>
<protein>
    <recommendedName>
        <fullName evidence="2">vWA-MoxR associated protein N-terminal HTH domain-containing protein</fullName>
    </recommendedName>
</protein>
<sequence>MDVKELLNFVDESMFAKTGKRLNDLQRKVIEGALNHQKYVDIAESFERSEGHVKDTGYELLQMLSEVFEEPVKKGNLKSVLERQRDINFNISDGNNGSIANVINCVNFNSDRTKPKTDKVPLEQSDPQQNKQISKIKKLQDLGLTNDEISELLEIPLELITGTNLEESA</sequence>
<keyword evidence="4" id="KW-1185">Reference proteome</keyword>
<reference evidence="3 4" key="1">
    <citation type="submission" date="2020-03" db="EMBL/GenBank/DDBJ databases">
        <title>Draft Genome Sequence of 2-Methylisoborneol Producing Pseudanabaena yagii Strain GIHE-NHR1 Isolated from North Han River in South Korea.</title>
        <authorList>
            <person name="Jeong J."/>
        </authorList>
    </citation>
    <scope>NUCLEOTIDE SEQUENCE [LARGE SCALE GENOMIC DNA]</scope>
    <source>
        <strain evidence="3 4">GIHE-NHR1</strain>
    </source>
</reference>
<gene>
    <name evidence="3" type="ORF">HC246_03875</name>
</gene>
<organism evidence="3 4">
    <name type="scientific">Pseudanabaena yagii GIHE-NHR1</name>
    <dbReference type="NCBI Taxonomy" id="2722753"/>
    <lineage>
        <taxon>Bacteria</taxon>
        <taxon>Bacillati</taxon>
        <taxon>Cyanobacteriota</taxon>
        <taxon>Cyanophyceae</taxon>
        <taxon>Pseudanabaenales</taxon>
        <taxon>Pseudanabaenaceae</taxon>
        <taxon>Pseudanabaena</taxon>
        <taxon>Pseudanabaena yagii</taxon>
    </lineage>
</organism>
<evidence type="ECO:0000259" key="2">
    <source>
        <dbReference type="Pfam" id="PF26355"/>
    </source>
</evidence>
<proteinExistence type="predicted"/>
<dbReference type="Proteomes" id="UP000738376">
    <property type="component" value="Unassembled WGS sequence"/>
</dbReference>
<dbReference type="RefSeq" id="WP_169362242.1">
    <property type="nucleotide sequence ID" value="NZ_JAAVJL010000001.1"/>
</dbReference>
<accession>A0ABX1LTE8</accession>
<comment type="caution">
    <text evidence="3">The sequence shown here is derived from an EMBL/GenBank/DDBJ whole genome shotgun (WGS) entry which is preliminary data.</text>
</comment>
<name>A0ABX1LTE8_9CYAN</name>